<evidence type="ECO:0000256" key="1">
    <source>
        <dbReference type="SAM" id="MobiDB-lite"/>
    </source>
</evidence>
<proteinExistence type="predicted"/>
<organism evidence="2 3">
    <name type="scientific">Salvia divinorum</name>
    <name type="common">Maria pastora</name>
    <name type="synonym">Diviner's sage</name>
    <dbReference type="NCBI Taxonomy" id="28513"/>
    <lineage>
        <taxon>Eukaryota</taxon>
        <taxon>Viridiplantae</taxon>
        <taxon>Streptophyta</taxon>
        <taxon>Embryophyta</taxon>
        <taxon>Tracheophyta</taxon>
        <taxon>Spermatophyta</taxon>
        <taxon>Magnoliopsida</taxon>
        <taxon>eudicotyledons</taxon>
        <taxon>Gunneridae</taxon>
        <taxon>Pentapetalae</taxon>
        <taxon>asterids</taxon>
        <taxon>lamiids</taxon>
        <taxon>Lamiales</taxon>
        <taxon>Lamiaceae</taxon>
        <taxon>Nepetoideae</taxon>
        <taxon>Mentheae</taxon>
        <taxon>Salviinae</taxon>
        <taxon>Salvia</taxon>
        <taxon>Salvia subgen. Calosphace</taxon>
    </lineage>
</organism>
<dbReference type="Proteomes" id="UP001567538">
    <property type="component" value="Unassembled WGS sequence"/>
</dbReference>
<evidence type="ECO:0000313" key="3">
    <source>
        <dbReference type="Proteomes" id="UP001567538"/>
    </source>
</evidence>
<feature type="region of interest" description="Disordered" evidence="1">
    <location>
        <begin position="1"/>
        <end position="33"/>
    </location>
</feature>
<protein>
    <submittedName>
        <fullName evidence="2">Uncharacterized protein</fullName>
    </submittedName>
</protein>
<name>A0ABD1GM44_SALDI</name>
<accession>A0ABD1GM44</accession>
<reference evidence="2 3" key="1">
    <citation type="submission" date="2024-06" db="EMBL/GenBank/DDBJ databases">
        <title>A chromosome level genome sequence of Diviner's sage (Salvia divinorum).</title>
        <authorList>
            <person name="Ford S.A."/>
            <person name="Ro D.-K."/>
            <person name="Ness R.W."/>
            <person name="Phillips M.A."/>
        </authorList>
    </citation>
    <scope>NUCLEOTIDE SEQUENCE [LARGE SCALE GENOMIC DNA]</scope>
    <source>
        <strain evidence="2">SAF-2024a</strain>
        <tissue evidence="2">Leaf</tissue>
    </source>
</reference>
<sequence length="117" mass="12634">MSANLLRTPIRARRPPTAHAESSSPTRSGAVPHIASRRLSLQRSRLAPAVTSSPLSLSSCCSAAPKLARHRPATTSNCSFLLPCCHPNEHITLLSPASDLRGREISLALERSSQRKF</sequence>
<gene>
    <name evidence="2" type="ORF">AAHA92_21957</name>
</gene>
<dbReference type="AlphaFoldDB" id="A0ABD1GM44"/>
<dbReference type="EMBL" id="JBEAFC010000008">
    <property type="protein sequence ID" value="KAL1545209.1"/>
    <property type="molecule type" value="Genomic_DNA"/>
</dbReference>
<evidence type="ECO:0000313" key="2">
    <source>
        <dbReference type="EMBL" id="KAL1545209.1"/>
    </source>
</evidence>
<comment type="caution">
    <text evidence="2">The sequence shown here is derived from an EMBL/GenBank/DDBJ whole genome shotgun (WGS) entry which is preliminary data.</text>
</comment>
<keyword evidence="3" id="KW-1185">Reference proteome</keyword>